<dbReference type="EMBL" id="SHOA02000001">
    <property type="protein sequence ID" value="TDH73376.1"/>
    <property type="molecule type" value="Genomic_DNA"/>
</dbReference>
<dbReference type="KEGG" id="blac:94352416"/>
<accession>A0A976NZ74</accession>
<feature type="compositionally biased region" description="Polar residues" evidence="1">
    <location>
        <begin position="14"/>
        <end position="27"/>
    </location>
</feature>
<dbReference type="GeneID" id="94352416"/>
<protein>
    <submittedName>
        <fullName evidence="2">Uncharacterized protein</fullName>
    </submittedName>
</protein>
<comment type="caution">
    <text evidence="2">The sequence shown here is derived from an EMBL/GenBank/DDBJ whole genome shotgun (WGS) entry which is preliminary data.</text>
</comment>
<feature type="region of interest" description="Disordered" evidence="1">
    <location>
        <begin position="1"/>
        <end position="27"/>
    </location>
</feature>
<evidence type="ECO:0000313" key="2">
    <source>
        <dbReference type="EMBL" id="TDH73376.1"/>
    </source>
</evidence>
<keyword evidence="3" id="KW-1185">Reference proteome</keyword>
<dbReference type="Proteomes" id="UP000294530">
    <property type="component" value="Unassembled WGS sequence"/>
</dbReference>
<dbReference type="AlphaFoldDB" id="A0A976NZ74"/>
<gene>
    <name evidence="2" type="ORF">CCR75_008695</name>
</gene>
<evidence type="ECO:0000313" key="3">
    <source>
        <dbReference type="Proteomes" id="UP000294530"/>
    </source>
</evidence>
<name>A0A976NZ74_BRELC</name>
<sequence>MIAPLVTRVEAPSQEPSTLDQPSTGGSIVSPVSEYGIVLHQLQLITDMMEAQGRQIVALESTGLHPTRQQLPSPHTRLISHRRQTRSG</sequence>
<feature type="compositionally biased region" description="Basic residues" evidence="1">
    <location>
        <begin position="78"/>
        <end position="88"/>
    </location>
</feature>
<organism evidence="2 3">
    <name type="scientific">Bremia lactucae</name>
    <name type="common">Lettuce downy mildew</name>
    <dbReference type="NCBI Taxonomy" id="4779"/>
    <lineage>
        <taxon>Eukaryota</taxon>
        <taxon>Sar</taxon>
        <taxon>Stramenopiles</taxon>
        <taxon>Oomycota</taxon>
        <taxon>Peronosporomycetes</taxon>
        <taxon>Peronosporales</taxon>
        <taxon>Peronosporaceae</taxon>
        <taxon>Bremia</taxon>
    </lineage>
</organism>
<feature type="region of interest" description="Disordered" evidence="1">
    <location>
        <begin position="63"/>
        <end position="88"/>
    </location>
</feature>
<evidence type="ECO:0000256" key="1">
    <source>
        <dbReference type="SAM" id="MobiDB-lite"/>
    </source>
</evidence>
<reference evidence="2 3" key="1">
    <citation type="journal article" date="2021" name="Genome Biol.">
        <title>AFLAP: assembly-free linkage analysis pipeline using k-mers from genome sequencing data.</title>
        <authorList>
            <person name="Fletcher K."/>
            <person name="Zhang L."/>
            <person name="Gil J."/>
            <person name="Han R."/>
            <person name="Cavanaugh K."/>
            <person name="Michelmore R."/>
        </authorList>
    </citation>
    <scope>NUCLEOTIDE SEQUENCE [LARGE SCALE GENOMIC DNA]</scope>
    <source>
        <strain evidence="2 3">SF5</strain>
    </source>
</reference>
<proteinExistence type="predicted"/>
<dbReference type="RefSeq" id="XP_067822874.1">
    <property type="nucleotide sequence ID" value="XM_067966745.1"/>
</dbReference>